<feature type="domain" description="Peptidase C14 caspase" evidence="2">
    <location>
        <begin position="502"/>
        <end position="730"/>
    </location>
</feature>
<dbReference type="GO" id="GO:0004197">
    <property type="term" value="F:cysteine-type endopeptidase activity"/>
    <property type="evidence" value="ECO:0007669"/>
    <property type="project" value="InterPro"/>
</dbReference>
<dbReference type="Pfam" id="PF00656">
    <property type="entry name" value="Peptidase_C14"/>
    <property type="match status" value="1"/>
</dbReference>
<gene>
    <name evidence="4" type="ORF">HUE88_00990</name>
</gene>
<dbReference type="Gene3D" id="3.40.50.1460">
    <property type="match status" value="1"/>
</dbReference>
<dbReference type="AlphaFoldDB" id="A0A7S7RN97"/>
<evidence type="ECO:0000259" key="3">
    <source>
        <dbReference type="Pfam" id="PF07603"/>
    </source>
</evidence>
<dbReference type="Pfam" id="PF07603">
    <property type="entry name" value="Lcl_C"/>
    <property type="match status" value="1"/>
</dbReference>
<organism evidence="4 5">
    <name type="scientific">Candidatus Sulfurimonas baltica</name>
    <dbReference type="NCBI Taxonomy" id="2740404"/>
    <lineage>
        <taxon>Bacteria</taxon>
        <taxon>Pseudomonadati</taxon>
        <taxon>Campylobacterota</taxon>
        <taxon>Epsilonproteobacteria</taxon>
        <taxon>Campylobacterales</taxon>
        <taxon>Sulfurimonadaceae</taxon>
        <taxon>Sulfurimonas</taxon>
    </lineage>
</organism>
<dbReference type="InterPro" id="IPR029030">
    <property type="entry name" value="Caspase-like_dom_sf"/>
</dbReference>
<dbReference type="InterPro" id="IPR011600">
    <property type="entry name" value="Pept_C14_caspase"/>
</dbReference>
<reference evidence="4 5" key="1">
    <citation type="submission" date="2020-05" db="EMBL/GenBank/DDBJ databases">
        <title>Sulfurimonas marisnigri, sp. nov., and Sulfurimonas baltica, sp. nov., manganese oxide reducing chemolithoautotrophs of the class Epsilonproteobacteria isolated from the pelagic redoxclines of the Black and Baltic Seas and emended description of the genus Sulfurimonas.</title>
        <authorList>
            <person name="Henkel J.V."/>
            <person name="Laudan C."/>
            <person name="Werner J."/>
            <person name="Neu T."/>
            <person name="Plewe S."/>
            <person name="Sproer C."/>
            <person name="Bunk B."/>
            <person name="Schulz-Vogt H.N."/>
        </authorList>
    </citation>
    <scope>NUCLEOTIDE SEQUENCE [LARGE SCALE GENOMIC DNA]</scope>
    <source>
        <strain evidence="4 5">GD2</strain>
    </source>
</reference>
<accession>A0A7S7RN97</accession>
<dbReference type="SUPFAM" id="SSF52129">
    <property type="entry name" value="Caspase-like"/>
    <property type="match status" value="1"/>
</dbReference>
<evidence type="ECO:0000256" key="1">
    <source>
        <dbReference type="SAM" id="Coils"/>
    </source>
</evidence>
<dbReference type="RefSeq" id="WP_194370212.1">
    <property type="nucleotide sequence ID" value="NZ_CP054492.1"/>
</dbReference>
<dbReference type="KEGG" id="sbal:HUE88_00990"/>
<dbReference type="GO" id="GO:0005737">
    <property type="term" value="C:cytoplasm"/>
    <property type="evidence" value="ECO:0007669"/>
    <property type="project" value="TreeGrafter"/>
</dbReference>
<keyword evidence="1" id="KW-0175">Coiled coil</keyword>
<protein>
    <submittedName>
        <fullName evidence="4">Caspase family protein</fullName>
    </submittedName>
</protein>
<evidence type="ECO:0000259" key="2">
    <source>
        <dbReference type="Pfam" id="PF00656"/>
    </source>
</evidence>
<proteinExistence type="predicted"/>
<dbReference type="Proteomes" id="UP000593994">
    <property type="component" value="Chromosome"/>
</dbReference>
<name>A0A7S7RN97_9BACT</name>
<keyword evidence="5" id="KW-1185">Reference proteome</keyword>
<feature type="domain" description="Lcl C-terminal" evidence="3">
    <location>
        <begin position="73"/>
        <end position="170"/>
    </location>
</feature>
<dbReference type="PANTHER" id="PTHR48104">
    <property type="entry name" value="METACASPASE-4"/>
    <property type="match status" value="1"/>
</dbReference>
<dbReference type="EMBL" id="CP054492">
    <property type="protein sequence ID" value="QOY52301.1"/>
    <property type="molecule type" value="Genomic_DNA"/>
</dbReference>
<dbReference type="PANTHER" id="PTHR48104:SF30">
    <property type="entry name" value="METACASPASE-1"/>
    <property type="match status" value="1"/>
</dbReference>
<sequence>MLLKLFLFSATLFFINGCMDRQPEVRTSKVNNSEISYAKNIDVSVDEKTAEMNWNNFDNVKIDNEPTELLNFNNLTWANKEKNNIATWKKAYKYCTDLSNHGISNWRLPSQNELNYIRENRSIFSNISLNYYWSSDTKDIDNIPNAIAVNIKTGSADFDFQNNQNLFLCVGDKFVLSEIDQMALYKQRMEVLTNKLISKALEVEKPKFPKKPDTPIVPKAKNLIKGEFEKTAMFEDRVAVEKNNRLQIITSIEKQYTKDVKLYNSEIKRLTDEYNNKVAGNKNKINLITYESILKAYYLVYGIPYLDKILKYDADNEKFYTNIKSTKGGFEEKIEIIVPINEAEKFKENLSLLKINVIFTYKDKKLVLKKINIKNSEITYIATSTIRNYQDRAVSVAVNNGSLNLPATPLLSSSLAISSADYDIGEINYSKDPEIARLQKQKFELENRQRDKKQSLAKADLLRQQKLALEAQIALLEQTKGGVNDIPSLLKKSKAKKVDNTKWLFIVGIENYEYTDPVAFSANSAKEFKSVIEKRLGIPESNIRTLINRGATSSKIDYNLKDMLRRVKSGDTVYFYYSGHGIPVPAQDNEAYMLAQDMNPAYLTDERFKLQNIYKSLSNSKATKVIAFIDSCFSGGTDNQALIKGVAATRVKPKSVTFDTSKMIVISAGSGTQYSNKYDEKGNRLFSYYVMRGLIENNSNTQRLYDYVKSNVQEKSYEMGASYEQVPIYDGNIGLEL</sequence>
<dbReference type="InterPro" id="IPR011460">
    <property type="entry name" value="Lcl_C"/>
</dbReference>
<evidence type="ECO:0000313" key="5">
    <source>
        <dbReference type="Proteomes" id="UP000593994"/>
    </source>
</evidence>
<dbReference type="InterPro" id="IPR050452">
    <property type="entry name" value="Metacaspase"/>
</dbReference>
<evidence type="ECO:0000313" key="4">
    <source>
        <dbReference type="EMBL" id="QOY52301.1"/>
    </source>
</evidence>
<feature type="coiled-coil region" evidence="1">
    <location>
        <begin position="435"/>
        <end position="479"/>
    </location>
</feature>
<dbReference type="GO" id="GO:0006508">
    <property type="term" value="P:proteolysis"/>
    <property type="evidence" value="ECO:0007669"/>
    <property type="project" value="InterPro"/>
</dbReference>